<keyword evidence="1" id="KW-1015">Disulfide bond</keyword>
<evidence type="ECO:0000256" key="1">
    <source>
        <dbReference type="ARBA" id="ARBA00023157"/>
    </source>
</evidence>
<dbReference type="AlphaFoldDB" id="A0A8J1XLD2"/>
<sequence>MLSCKNLLGVVIFITVLGSLVDSKYHADCMKKCKTTGINIKKCRISCKIPKVAHLNGTCWNVCVAELGGSQFKTCMTKCILKPVNCQWKQWTDWGTCTECLKCCERHCIRTRGKTPALRGGKPCMGSHIEYQVVKCSKTECSQPDPSPGTCGGWGVSHYTTFDGLRYDFQGDCKYILLRSVNGAFKIEVKHIRTTPTSTVSFTIYADVYVGDDVIRLGRVSPVTVNRNPIALFPYNTDLYSIEVNGATITF</sequence>
<proteinExistence type="predicted"/>
<keyword evidence="2" id="KW-0325">Glycoprotein</keyword>
<evidence type="ECO:0000313" key="3">
    <source>
        <dbReference type="EMBL" id="CAH1774330.1"/>
    </source>
</evidence>
<name>A0A8J1XLD2_OWEFU</name>
<dbReference type="InterPro" id="IPR050780">
    <property type="entry name" value="Mucin_vWF_Thrombospondin_sf"/>
</dbReference>
<dbReference type="InterPro" id="IPR001846">
    <property type="entry name" value="VWF_type-D"/>
</dbReference>
<dbReference type="PROSITE" id="PS50092">
    <property type="entry name" value="TSP1"/>
    <property type="match status" value="1"/>
</dbReference>
<dbReference type="Pfam" id="PF00094">
    <property type="entry name" value="VWD"/>
    <property type="match status" value="1"/>
</dbReference>
<comment type="caution">
    <text evidence="3">The sequence shown here is derived from an EMBL/GenBank/DDBJ whole genome shotgun (WGS) entry which is preliminary data.</text>
</comment>
<evidence type="ECO:0000313" key="4">
    <source>
        <dbReference type="Proteomes" id="UP000749559"/>
    </source>
</evidence>
<protein>
    <submittedName>
        <fullName evidence="3">Uncharacterized protein</fullName>
    </submittedName>
</protein>
<accession>A0A8J1XLD2</accession>
<dbReference type="PROSITE" id="PS51233">
    <property type="entry name" value="VWFD"/>
    <property type="match status" value="1"/>
</dbReference>
<dbReference type="EMBL" id="CAIIXF020000001">
    <property type="protein sequence ID" value="CAH1774330.1"/>
    <property type="molecule type" value="Genomic_DNA"/>
</dbReference>
<dbReference type="InterPro" id="IPR000884">
    <property type="entry name" value="TSP1_rpt"/>
</dbReference>
<feature type="non-terminal residue" evidence="3">
    <location>
        <position position="251"/>
    </location>
</feature>
<reference evidence="3" key="1">
    <citation type="submission" date="2022-03" db="EMBL/GenBank/DDBJ databases">
        <authorList>
            <person name="Martin C."/>
        </authorList>
    </citation>
    <scope>NUCLEOTIDE SEQUENCE</scope>
</reference>
<evidence type="ECO:0000256" key="2">
    <source>
        <dbReference type="ARBA" id="ARBA00023180"/>
    </source>
</evidence>
<keyword evidence="4" id="KW-1185">Reference proteome</keyword>
<dbReference type="PANTHER" id="PTHR11339">
    <property type="entry name" value="EXTRACELLULAR MATRIX GLYCOPROTEIN RELATED"/>
    <property type="match status" value="1"/>
</dbReference>
<dbReference type="Proteomes" id="UP000749559">
    <property type="component" value="Unassembled WGS sequence"/>
</dbReference>
<dbReference type="OrthoDB" id="5945029at2759"/>
<organism evidence="3 4">
    <name type="scientific">Owenia fusiformis</name>
    <name type="common">Polychaete worm</name>
    <dbReference type="NCBI Taxonomy" id="6347"/>
    <lineage>
        <taxon>Eukaryota</taxon>
        <taxon>Metazoa</taxon>
        <taxon>Spiralia</taxon>
        <taxon>Lophotrochozoa</taxon>
        <taxon>Annelida</taxon>
        <taxon>Polychaeta</taxon>
        <taxon>Sedentaria</taxon>
        <taxon>Canalipalpata</taxon>
        <taxon>Sabellida</taxon>
        <taxon>Oweniida</taxon>
        <taxon>Oweniidae</taxon>
        <taxon>Owenia</taxon>
    </lineage>
</organism>
<gene>
    <name evidence="3" type="ORF">OFUS_LOCUS1814</name>
</gene>